<keyword evidence="1" id="KW-0732">Signal</keyword>
<dbReference type="OrthoDB" id="982108at2"/>
<keyword evidence="3" id="KW-1185">Reference proteome</keyword>
<feature type="chain" id="PRO_5016404711" description="Outer membrane protein" evidence="1">
    <location>
        <begin position="21"/>
        <end position="403"/>
    </location>
</feature>
<evidence type="ECO:0000313" key="3">
    <source>
        <dbReference type="Proteomes" id="UP000245379"/>
    </source>
</evidence>
<name>A0A317EP77_9SPHI</name>
<dbReference type="AlphaFoldDB" id="A0A317EP77"/>
<organism evidence="2 3">
    <name type="scientific">Pedobacter yonginense</name>
    <dbReference type="NCBI Taxonomy" id="651869"/>
    <lineage>
        <taxon>Bacteria</taxon>
        <taxon>Pseudomonadati</taxon>
        <taxon>Bacteroidota</taxon>
        <taxon>Sphingobacteriia</taxon>
        <taxon>Sphingobacteriales</taxon>
        <taxon>Sphingobacteriaceae</taxon>
        <taxon>Pedobacter</taxon>
    </lineage>
</organism>
<dbReference type="RefSeq" id="WP_109924072.1">
    <property type="nucleotide sequence ID" value="NZ_QGNZ01000001.1"/>
</dbReference>
<evidence type="ECO:0008006" key="4">
    <source>
        <dbReference type="Google" id="ProtNLM"/>
    </source>
</evidence>
<accession>A0A317EP77</accession>
<protein>
    <recommendedName>
        <fullName evidence="4">Outer membrane protein</fullName>
    </recommendedName>
</protein>
<evidence type="ECO:0000313" key="2">
    <source>
        <dbReference type="EMBL" id="PWS28641.1"/>
    </source>
</evidence>
<dbReference type="EMBL" id="QGNZ01000001">
    <property type="protein sequence ID" value="PWS28641.1"/>
    <property type="molecule type" value="Genomic_DNA"/>
</dbReference>
<dbReference type="Proteomes" id="UP000245379">
    <property type="component" value="Unassembled WGS sequence"/>
</dbReference>
<proteinExistence type="predicted"/>
<gene>
    <name evidence="2" type="ORF">DHW03_01980</name>
</gene>
<comment type="caution">
    <text evidence="2">The sequence shown here is derived from an EMBL/GenBank/DDBJ whole genome shotgun (WGS) entry which is preliminary data.</text>
</comment>
<feature type="signal peptide" evidence="1">
    <location>
        <begin position="1"/>
        <end position="20"/>
    </location>
</feature>
<sequence length="403" mass="46509">MKKLQIILVLFLLSLEIAFSQTKKLEGDTTYFVTSSKEFQKTLNLRDFEKSTNEFNFRFRNLGQVVELTQDSCGVNGTITNYIYHTRKANRDNTEVLFDKIILSPEQAKNIYNIIQNSSILTLQSDDKIKNWNKGLDGITYIIEHTDKKTYWLKKYWTPSSQDSIPEALIVRNFVEKLTNSLNLQKTYTTFNNDLPKIGCYNSGGLNTLCYISNSLEIGYSGSTRLPLGFFTSYSASFIGKTQVNSGIGLQYNFDNNGFQHLNFQASKWKIFYRKNNFSDFIAYNYQNRKLANVNGGNRLENHQIKYGLNLKSNFGIGAGIDVLFIDNEKIGSYLYAFKWFPKLNISTTLTSSIFYNQLNYKGEILKSINLNSKSFLHRITLGLAYEDFMDYKDLYVRVQVSF</sequence>
<evidence type="ECO:0000256" key="1">
    <source>
        <dbReference type="SAM" id="SignalP"/>
    </source>
</evidence>
<reference evidence="2 3" key="1">
    <citation type="submission" date="2018-05" db="EMBL/GenBank/DDBJ databases">
        <title>Pedobacter paludis sp. nov., isolated from wetland soil.</title>
        <authorList>
            <person name="Zhang Y."/>
            <person name="Wang G."/>
        </authorList>
    </citation>
    <scope>NUCLEOTIDE SEQUENCE [LARGE SCALE GENOMIC DNA]</scope>
    <source>
        <strain evidence="2 3">KCTC22721</strain>
    </source>
</reference>